<evidence type="ECO:0000313" key="4">
    <source>
        <dbReference type="Proteomes" id="UP000270697"/>
    </source>
</evidence>
<dbReference type="STRING" id="455193.SAMN05421805_1011466"/>
<evidence type="ECO:0000313" key="3">
    <source>
        <dbReference type="Proteomes" id="UP000199398"/>
    </source>
</evidence>
<dbReference type="EMBL" id="RBXX01000002">
    <property type="protein sequence ID" value="RKT88446.1"/>
    <property type="molecule type" value="Genomic_DNA"/>
</dbReference>
<dbReference type="RefSeq" id="WP_093146812.1">
    <property type="nucleotide sequence ID" value="NZ_FOUP01000001.1"/>
</dbReference>
<keyword evidence="2" id="KW-0503">Monooxygenase</keyword>
<dbReference type="EMBL" id="FOUP01000001">
    <property type="protein sequence ID" value="SFM77113.1"/>
    <property type="molecule type" value="Genomic_DNA"/>
</dbReference>
<accession>A0A1I4TKG6</accession>
<dbReference type="SUPFAM" id="SSF54909">
    <property type="entry name" value="Dimeric alpha+beta barrel"/>
    <property type="match status" value="1"/>
</dbReference>
<dbReference type="Proteomes" id="UP000199398">
    <property type="component" value="Unassembled WGS sequence"/>
</dbReference>
<dbReference type="Proteomes" id="UP000270697">
    <property type="component" value="Unassembled WGS sequence"/>
</dbReference>
<name>A0A1I4TKG6_9PSEU</name>
<dbReference type="InterPro" id="IPR011008">
    <property type="entry name" value="Dimeric_a/b-barrel"/>
</dbReference>
<gene>
    <name evidence="1" type="ORF">ATL45_6880</name>
    <name evidence="2" type="ORF">SAMN05421805_1011466</name>
</gene>
<protein>
    <submittedName>
        <fullName evidence="2">Heme-degrading monooxygenase HmoA</fullName>
    </submittedName>
</protein>
<dbReference type="AlphaFoldDB" id="A0A1I4TKG6"/>
<reference evidence="2 3" key="1">
    <citation type="submission" date="2016-10" db="EMBL/GenBank/DDBJ databases">
        <authorList>
            <person name="de Groot N.N."/>
        </authorList>
    </citation>
    <scope>NUCLEOTIDE SEQUENCE [LARGE SCALE GENOMIC DNA]</scope>
    <source>
        <strain evidence="2 3">CPCC 201259</strain>
    </source>
</reference>
<dbReference type="GO" id="GO:0004497">
    <property type="term" value="F:monooxygenase activity"/>
    <property type="evidence" value="ECO:0007669"/>
    <property type="project" value="UniProtKB-KW"/>
</dbReference>
<evidence type="ECO:0000313" key="1">
    <source>
        <dbReference type="EMBL" id="RKT88446.1"/>
    </source>
</evidence>
<reference evidence="1 4" key="2">
    <citation type="submission" date="2018-10" db="EMBL/GenBank/DDBJ databases">
        <title>Sequencing the genomes of 1000 actinobacteria strains.</title>
        <authorList>
            <person name="Klenk H.-P."/>
        </authorList>
    </citation>
    <scope>NUCLEOTIDE SEQUENCE [LARGE SCALE GENOMIC DNA]</scope>
    <source>
        <strain evidence="1 4">DSM 45119</strain>
    </source>
</reference>
<dbReference type="InterPro" id="IPR052936">
    <property type="entry name" value="Jasmonate_Hydroxylase-like"/>
</dbReference>
<dbReference type="PANTHER" id="PTHR37811">
    <property type="entry name" value="BLL5343 PROTEIN"/>
    <property type="match status" value="1"/>
</dbReference>
<evidence type="ECO:0000313" key="2">
    <source>
        <dbReference type="EMBL" id="SFM77113.1"/>
    </source>
</evidence>
<proteinExistence type="predicted"/>
<dbReference type="OrthoDB" id="9797060at2"/>
<organism evidence="2 3">
    <name type="scientific">Saccharopolyspora antimicrobica</name>
    <dbReference type="NCBI Taxonomy" id="455193"/>
    <lineage>
        <taxon>Bacteria</taxon>
        <taxon>Bacillati</taxon>
        <taxon>Actinomycetota</taxon>
        <taxon>Actinomycetes</taxon>
        <taxon>Pseudonocardiales</taxon>
        <taxon>Pseudonocardiaceae</taxon>
        <taxon>Saccharopolyspora</taxon>
    </lineage>
</organism>
<dbReference type="PANTHER" id="PTHR37811:SF2">
    <property type="entry name" value="ABM DOMAIN-CONTAINING PROTEIN"/>
    <property type="match status" value="1"/>
</dbReference>
<dbReference type="Gene3D" id="3.30.70.100">
    <property type="match status" value="1"/>
</dbReference>
<keyword evidence="2" id="KW-0560">Oxidoreductase</keyword>
<sequence>MTFTRPEPPYYAVIISSALNDEDLDGYDAMSERMAELGARQPGYLGRESQTGPDGRELLVIYYTDAESIAAWKQDPEHLEAQRLGKERWYADYRIEVARVERAYGFERA</sequence>
<keyword evidence="4" id="KW-1185">Reference proteome</keyword>